<evidence type="ECO:0000256" key="4">
    <source>
        <dbReference type="ARBA" id="ARBA00025806"/>
    </source>
</evidence>
<dbReference type="AlphaFoldDB" id="A0A8S2YL23"/>
<reference evidence="5" key="1">
    <citation type="submission" date="2021-02" db="EMBL/GenBank/DDBJ databases">
        <authorList>
            <person name="Nowell W R."/>
        </authorList>
    </citation>
    <scope>NUCLEOTIDE SEQUENCE</scope>
</reference>
<dbReference type="GO" id="GO:0005634">
    <property type="term" value="C:nucleus"/>
    <property type="evidence" value="ECO:0007669"/>
    <property type="project" value="UniProtKB-SubCell"/>
</dbReference>
<feature type="non-terminal residue" evidence="5">
    <location>
        <position position="1"/>
    </location>
</feature>
<evidence type="ECO:0000256" key="3">
    <source>
        <dbReference type="ARBA" id="ARBA00023242"/>
    </source>
</evidence>
<proteinExistence type="inferred from homology"/>
<keyword evidence="2" id="KW-0217">Developmental protein</keyword>
<dbReference type="EMBL" id="CAJOBJ010118766">
    <property type="protein sequence ID" value="CAF4666114.1"/>
    <property type="molecule type" value="Genomic_DNA"/>
</dbReference>
<dbReference type="Proteomes" id="UP000681967">
    <property type="component" value="Unassembled WGS sequence"/>
</dbReference>
<keyword evidence="3" id="KW-0539">Nucleus</keyword>
<evidence type="ECO:0000313" key="7">
    <source>
        <dbReference type="EMBL" id="CAF5194543.1"/>
    </source>
</evidence>
<evidence type="ECO:0000313" key="5">
    <source>
        <dbReference type="EMBL" id="CAF4562203.1"/>
    </source>
</evidence>
<evidence type="ECO:0000256" key="2">
    <source>
        <dbReference type="ARBA" id="ARBA00022473"/>
    </source>
</evidence>
<dbReference type="EMBL" id="CAJOBH010090394">
    <property type="protein sequence ID" value="CAF4562203.1"/>
    <property type="molecule type" value="Genomic_DNA"/>
</dbReference>
<evidence type="ECO:0000313" key="6">
    <source>
        <dbReference type="EMBL" id="CAF4666114.1"/>
    </source>
</evidence>
<protein>
    <submittedName>
        <fullName evidence="5">Uncharacterized protein</fullName>
    </submittedName>
</protein>
<accession>A0A8S2YL23</accession>
<dbReference type="PANTHER" id="PTHR12972:SF0">
    <property type="entry name" value="PROTEIN DOWNSTREAM NEIGHBOR OF SON"/>
    <property type="match status" value="1"/>
</dbReference>
<comment type="similarity">
    <text evidence="4">Belongs to the DONSON family.</text>
</comment>
<comment type="caution">
    <text evidence="5">The sequence shown here is derived from an EMBL/GenBank/DDBJ whole genome shotgun (WGS) entry which is preliminary data.</text>
</comment>
<evidence type="ECO:0000313" key="8">
    <source>
        <dbReference type="Proteomes" id="UP000681967"/>
    </source>
</evidence>
<sequence>MCTHTFNILFREDSTSQIMAIISPTTSGLRSTLEREGIEFTMV</sequence>
<dbReference type="InterPro" id="IPR024861">
    <property type="entry name" value="Donson"/>
</dbReference>
<organism evidence="5 8">
    <name type="scientific">Rotaria magnacalcarata</name>
    <dbReference type="NCBI Taxonomy" id="392030"/>
    <lineage>
        <taxon>Eukaryota</taxon>
        <taxon>Metazoa</taxon>
        <taxon>Spiralia</taxon>
        <taxon>Gnathifera</taxon>
        <taxon>Rotifera</taxon>
        <taxon>Eurotatoria</taxon>
        <taxon>Bdelloidea</taxon>
        <taxon>Philodinida</taxon>
        <taxon>Philodinidae</taxon>
        <taxon>Rotaria</taxon>
    </lineage>
</organism>
<comment type="subcellular location">
    <subcellularLocation>
        <location evidence="1">Nucleus</location>
    </subcellularLocation>
</comment>
<feature type="non-terminal residue" evidence="5">
    <location>
        <position position="43"/>
    </location>
</feature>
<evidence type="ECO:0000256" key="1">
    <source>
        <dbReference type="ARBA" id="ARBA00004123"/>
    </source>
</evidence>
<gene>
    <name evidence="5" type="ORF">BYL167_LOCUS38556</name>
    <name evidence="6" type="ORF">GIL414_LOCUS41692</name>
    <name evidence="7" type="ORF">GIL414_LOCUS74315</name>
</gene>
<dbReference type="PANTHER" id="PTHR12972">
    <property type="entry name" value="DOWNSTREAM NEIGHBOR OF SON"/>
    <property type="match status" value="1"/>
</dbReference>
<dbReference type="EMBL" id="CAJOBJ010340554">
    <property type="protein sequence ID" value="CAF5194543.1"/>
    <property type="molecule type" value="Genomic_DNA"/>
</dbReference>
<dbReference type="Proteomes" id="UP000681720">
    <property type="component" value="Unassembled WGS sequence"/>
</dbReference>
<dbReference type="GO" id="GO:0033260">
    <property type="term" value="P:nuclear DNA replication"/>
    <property type="evidence" value="ECO:0007669"/>
    <property type="project" value="TreeGrafter"/>
</dbReference>
<name>A0A8S2YL23_9BILA</name>